<evidence type="ECO:0000256" key="2">
    <source>
        <dbReference type="ARBA" id="ARBA00022884"/>
    </source>
</evidence>
<dbReference type="SMART" id="SM00322">
    <property type="entry name" value="KH"/>
    <property type="match status" value="11"/>
</dbReference>
<feature type="region of interest" description="Disordered" evidence="4">
    <location>
        <begin position="1059"/>
        <end position="1089"/>
    </location>
</feature>
<dbReference type="AlphaFoldDB" id="A0A4P6XHU2"/>
<reference evidence="7" key="1">
    <citation type="submission" date="2019-03" db="EMBL/GenBank/DDBJ databases">
        <title>Snf2 controls pulcherriminic acid biosynthesis and connects pigmentation and antifungal activity of the yeast Metschnikowia pulcherrima.</title>
        <authorList>
            <person name="Gore-Lloyd D."/>
            <person name="Sumann I."/>
            <person name="Brachmann A.O."/>
            <person name="Schneeberger K."/>
            <person name="Ortiz-Merino R.A."/>
            <person name="Moreno-Beltran M."/>
            <person name="Schlaefli M."/>
            <person name="Kirner P."/>
            <person name="Santos Kron A."/>
            <person name="Wolfe K.H."/>
            <person name="Piel J."/>
            <person name="Ahrens C.H."/>
            <person name="Henk D."/>
            <person name="Freimoser F.M."/>
        </authorList>
    </citation>
    <scope>NUCLEOTIDE SEQUENCE [LARGE SCALE GENOMIC DNA]</scope>
    <source>
        <strain evidence="7">APC 1.2</strain>
    </source>
</reference>
<sequence length="1204" mass="130223">MPTPAEIIAARVNGTYLAGADDEPVVSKPPSTAASEETRSLSNESAFPVLGGGVRSSAGSSVSPSWGPSANGKSPVSYAAPSLAAPAKAAASGTKFKSSSIQLAFSMDAEDQLNVARPEFIKIMNAIKASTGASIECTTSQHTKKRTFLITGKPEQAKQAKRLVIKKLTKPVVASFTIPAKVRAKVIGAQGRNLKPIILENEVRIDIGHPDESASPSPVDDEDDVYAQTVNVTIEGDVDGCKQAKAQIFAIVNEELKNSLVKVGVDEFVKPFVAKALSGVVAEHTDLDFTFPLYGTSSKSVIILGDREESLAAKEEAKELIAKLLTTLVVELVAIPKNKHAFIPIGQILEENNVLVELPQEEDSPVKFIGEKSDIAQAQAKVRQIISQFKVEVLDMSKAHKGNLPHVRAVAAMFTKYGVFDSIASQFGVKINAPALKVSEDKSIPIEIIVKADDSENTKNARRAIVTAVNKVTPDQTMEVSDIDSFFHSKIPEALDEISDAKYVILDENVLVLFDYSSSSQSDDFEDFEDASSTVLADCDKALEGIRSLQKSLATVVLQVASGDQKHITGPNGSTLRAILASVEPGSVVVKLNSNDAGSSKNEILIKGIKSEVSKVQNDISEIVEEAKEYSSSGGYSTTLEVPTFVLSRVIGKGGSNLNSLRDEYGVKIDIAGDARDSDNADKSLKTEITLHGIKRNAEGAKNAIKKLAVKLADDTLVRVRIESQYHRRIIGPNFTYINRLQDRYNVKIRFPSESSNNYADAPNNENEVTIRGPSKNVSRAEDELKQLYNFEKENGHKTSIKVPSKAMARVIGKNGANINDISDGTGVDYKFNRDKQHEEEHGFVEVELTGSKSALKEAALKIQDIIDNVENSITISITVDPKYHRDLVGPSGSVLRDIVSNAGGDDLSRQEYSRLLTIPNAGAGSDQIVCQGNKVIVNKIVEQIKKIVSEKEASVTESYDLAKEKHRLLVGPGGSIRHALQDEFGVQINIPKPNDKSTVIELIGLPEKIEKLRAKLDETTKDNWSESIDVPVAFHGMVSDRGAFIKTLRLEHKVEVSHGNSNRKASSLANASIPAPPDGSEPADDSTTNFVAKEVGGTNSEDAVIPWRLIGEPENTAKAAKLIESKLARAKLATTEGWFYSKTPAAHFPKIVGPQGAKVNKIRQASGAFITVPRTNEKYNNYIYLVGTEESLEKAKAELQKVL</sequence>
<dbReference type="InterPro" id="IPR004087">
    <property type="entry name" value="KH_dom"/>
</dbReference>
<keyword evidence="2 3" id="KW-0694">RNA-binding</keyword>
<feature type="domain" description="K Homology" evidence="5">
    <location>
        <begin position="170"/>
        <end position="253"/>
    </location>
</feature>
<evidence type="ECO:0000256" key="3">
    <source>
        <dbReference type="PROSITE-ProRule" id="PRU00117"/>
    </source>
</evidence>
<feature type="region of interest" description="Disordered" evidence="4">
    <location>
        <begin position="19"/>
        <end position="48"/>
    </location>
</feature>
<dbReference type="InterPro" id="IPR036612">
    <property type="entry name" value="KH_dom_type_1_sf"/>
</dbReference>
<dbReference type="STRING" id="2163413.A0A4P6XHU2"/>
<accession>A0A4P6XHU2</accession>
<keyword evidence="1" id="KW-0677">Repeat</keyword>
<feature type="domain" description="K Homology" evidence="5">
    <location>
        <begin position="1132"/>
        <end position="1204"/>
    </location>
</feature>
<evidence type="ECO:0000256" key="1">
    <source>
        <dbReference type="ARBA" id="ARBA00022737"/>
    </source>
</evidence>
<dbReference type="Gene3D" id="3.30.1370.10">
    <property type="entry name" value="K Homology domain, type 1"/>
    <property type="match status" value="8"/>
</dbReference>
<feature type="domain" description="K Homology" evidence="5">
    <location>
        <begin position="795"/>
        <end position="868"/>
    </location>
</feature>
<dbReference type="SUPFAM" id="SSF54791">
    <property type="entry name" value="Eukaryotic type KH-domain (KH-domain type I)"/>
    <property type="match status" value="8"/>
</dbReference>
<dbReference type="EMBL" id="CP034457">
    <property type="protein sequence ID" value="QBM86842.1"/>
    <property type="molecule type" value="Genomic_DNA"/>
</dbReference>
<proteinExistence type="predicted"/>
<dbReference type="CDD" id="cd22450">
    <property type="entry name" value="KH-I_ScSCP160_rpt5"/>
    <property type="match status" value="1"/>
</dbReference>
<dbReference type="PANTHER" id="PTHR10288">
    <property type="entry name" value="KH DOMAIN CONTAINING RNA BINDING PROTEIN"/>
    <property type="match status" value="1"/>
</dbReference>
<evidence type="ECO:0000313" key="7">
    <source>
        <dbReference type="Proteomes" id="UP000292447"/>
    </source>
</evidence>
<dbReference type="Pfam" id="PF24668">
    <property type="entry name" value="KH_Vigilin"/>
    <property type="match status" value="1"/>
</dbReference>
<evidence type="ECO:0000256" key="4">
    <source>
        <dbReference type="SAM" id="MobiDB-lite"/>
    </source>
</evidence>
<dbReference type="Proteomes" id="UP000292447">
    <property type="component" value="Chromosome II"/>
</dbReference>
<name>A0A4P6XHU2_9ASCO</name>
<feature type="compositionally biased region" description="Polar residues" evidence="4">
    <location>
        <begin position="1059"/>
        <end position="1071"/>
    </location>
</feature>
<feature type="domain" description="K Homology" evidence="5">
    <location>
        <begin position="107"/>
        <end position="169"/>
    </location>
</feature>
<feature type="domain" description="K Homology" evidence="5">
    <location>
        <begin position="327"/>
        <end position="387"/>
    </location>
</feature>
<evidence type="ECO:0000259" key="5">
    <source>
        <dbReference type="SMART" id="SM00322"/>
    </source>
</evidence>
<protein>
    <submittedName>
        <fullName evidence="6">KH domain-containing protein</fullName>
    </submittedName>
</protein>
<feature type="compositionally biased region" description="Polar residues" evidence="4">
    <location>
        <begin position="29"/>
        <end position="45"/>
    </location>
</feature>
<keyword evidence="7" id="KW-1185">Reference proteome</keyword>
<feature type="domain" description="K Homology" evidence="5">
    <location>
        <begin position="954"/>
        <end position="1022"/>
    </location>
</feature>
<feature type="region of interest" description="Disordered" evidence="4">
    <location>
        <begin position="756"/>
        <end position="777"/>
    </location>
</feature>
<feature type="domain" description="K Homology" evidence="5">
    <location>
        <begin position="552"/>
        <end position="625"/>
    </location>
</feature>
<feature type="compositionally biased region" description="Polar residues" evidence="4">
    <location>
        <begin position="756"/>
        <end position="768"/>
    </location>
</feature>
<gene>
    <name evidence="6" type="primary">MPUL0B00320</name>
    <name evidence="6" type="ORF">METSCH_B00320</name>
</gene>
<feature type="domain" description="K Homology" evidence="5">
    <location>
        <begin position="1023"/>
        <end position="1129"/>
    </location>
</feature>
<organism evidence="6 7">
    <name type="scientific">Metschnikowia aff. pulcherrima</name>
    <dbReference type="NCBI Taxonomy" id="2163413"/>
    <lineage>
        <taxon>Eukaryota</taxon>
        <taxon>Fungi</taxon>
        <taxon>Dikarya</taxon>
        <taxon>Ascomycota</taxon>
        <taxon>Saccharomycotina</taxon>
        <taxon>Pichiomycetes</taxon>
        <taxon>Metschnikowiaceae</taxon>
        <taxon>Metschnikowia</taxon>
    </lineage>
</organism>
<dbReference type="InterPro" id="IPR057778">
    <property type="entry name" value="KH_Vigilin_N"/>
</dbReference>
<feature type="domain" description="K Homology" evidence="5">
    <location>
        <begin position="872"/>
        <end position="950"/>
    </location>
</feature>
<dbReference type="Pfam" id="PF00013">
    <property type="entry name" value="KH_1"/>
    <property type="match status" value="6"/>
</dbReference>
<feature type="domain" description="K Homology" evidence="5">
    <location>
        <begin position="634"/>
        <end position="710"/>
    </location>
</feature>
<feature type="domain" description="K Homology" evidence="5">
    <location>
        <begin position="714"/>
        <end position="790"/>
    </location>
</feature>
<evidence type="ECO:0000313" key="6">
    <source>
        <dbReference type="EMBL" id="QBM86842.1"/>
    </source>
</evidence>
<dbReference type="InterPro" id="IPR004088">
    <property type="entry name" value="KH_dom_type_1"/>
</dbReference>
<dbReference type="GO" id="GO:0003723">
    <property type="term" value="F:RNA binding"/>
    <property type="evidence" value="ECO:0007669"/>
    <property type="project" value="UniProtKB-UniRule"/>
</dbReference>
<dbReference type="PROSITE" id="PS50084">
    <property type="entry name" value="KH_TYPE_1"/>
    <property type="match status" value="8"/>
</dbReference>